<feature type="compositionally biased region" description="Low complexity" evidence="2">
    <location>
        <begin position="30"/>
        <end position="44"/>
    </location>
</feature>
<organism evidence="4">
    <name type="scientific">Odontella aurita</name>
    <dbReference type="NCBI Taxonomy" id="265563"/>
    <lineage>
        <taxon>Eukaryota</taxon>
        <taxon>Sar</taxon>
        <taxon>Stramenopiles</taxon>
        <taxon>Ochrophyta</taxon>
        <taxon>Bacillariophyta</taxon>
        <taxon>Mediophyceae</taxon>
        <taxon>Biddulphiophycidae</taxon>
        <taxon>Eupodiscales</taxon>
        <taxon>Odontellaceae</taxon>
        <taxon>Odontella</taxon>
    </lineage>
</organism>
<feature type="region of interest" description="Disordered" evidence="2">
    <location>
        <begin position="201"/>
        <end position="257"/>
    </location>
</feature>
<reference evidence="4" key="1">
    <citation type="submission" date="2021-01" db="EMBL/GenBank/DDBJ databases">
        <authorList>
            <person name="Corre E."/>
            <person name="Pelletier E."/>
            <person name="Niang G."/>
            <person name="Scheremetjew M."/>
            <person name="Finn R."/>
            <person name="Kale V."/>
            <person name="Holt S."/>
            <person name="Cochrane G."/>
            <person name="Meng A."/>
            <person name="Brown T."/>
            <person name="Cohen L."/>
        </authorList>
    </citation>
    <scope>NUCLEOTIDE SEQUENCE</scope>
    <source>
        <strain evidence="4">Isolate 1302-5</strain>
    </source>
</reference>
<proteinExistence type="predicted"/>
<feature type="compositionally biased region" description="Basic and acidic residues" evidence="2">
    <location>
        <begin position="215"/>
        <end position="248"/>
    </location>
</feature>
<dbReference type="EMBL" id="HBKQ01036065">
    <property type="protein sequence ID" value="CAE2257321.1"/>
    <property type="molecule type" value="Transcribed_RNA"/>
</dbReference>
<evidence type="ECO:0000313" key="3">
    <source>
        <dbReference type="EMBL" id="CAE2257321.1"/>
    </source>
</evidence>
<evidence type="ECO:0000256" key="2">
    <source>
        <dbReference type="SAM" id="MobiDB-lite"/>
    </source>
</evidence>
<feature type="region of interest" description="Disordered" evidence="2">
    <location>
        <begin position="1"/>
        <end position="84"/>
    </location>
</feature>
<name>A0A6U6GK49_9STRA</name>
<evidence type="ECO:0000313" key="4">
    <source>
        <dbReference type="EMBL" id="CAE2257323.1"/>
    </source>
</evidence>
<keyword evidence="1" id="KW-0175">Coiled coil</keyword>
<dbReference type="AlphaFoldDB" id="A0A6U6GK49"/>
<sequence>MGSRQANDGPGAHAHMSNGGNKGGQPPPMVSAAPSAPAYRHPAAGAGGGKPARSTRAPSSSTTAAVPTPGTGRPPDTDTASAAAPPTLLFERLVSEEVQELKAYARIIESQNRRLAELEKVHGDLEVRLERQTNERVELETTLETREKEWASRCNALEKERDQWKKTVEDERVKNERLLDLVYRKDKEIHRMIQRKYDSAKNLSQQHNHGLTHSHRGDHGLKRNLSDKPHEKYSSERSLAPDRHKSPHEILAQSGSVEAVRERNVTNSLLDFFGM</sequence>
<feature type="coiled-coil region" evidence="1">
    <location>
        <begin position="101"/>
        <end position="174"/>
    </location>
</feature>
<protein>
    <submittedName>
        <fullName evidence="4">Uncharacterized protein</fullName>
    </submittedName>
</protein>
<gene>
    <name evidence="3" type="ORF">OAUR00152_LOCUS24806</name>
    <name evidence="4" type="ORF">OAUR00152_LOCUS24807</name>
</gene>
<evidence type="ECO:0000256" key="1">
    <source>
        <dbReference type="SAM" id="Coils"/>
    </source>
</evidence>
<dbReference type="EMBL" id="HBKQ01036066">
    <property type="protein sequence ID" value="CAE2257323.1"/>
    <property type="molecule type" value="Transcribed_RNA"/>
</dbReference>
<accession>A0A6U6GK49</accession>
<feature type="compositionally biased region" description="Low complexity" evidence="2">
    <location>
        <begin position="51"/>
        <end position="84"/>
    </location>
</feature>